<keyword evidence="1" id="KW-0812">Transmembrane</keyword>
<dbReference type="InterPro" id="IPR002918">
    <property type="entry name" value="Lipase_EstA/Esterase_EstB"/>
</dbReference>
<protein>
    <submittedName>
        <fullName evidence="2">Esterase/lipase family protein</fullName>
    </submittedName>
</protein>
<dbReference type="PANTHER" id="PTHR37946">
    <property type="entry name" value="SLL1969 PROTEIN"/>
    <property type="match status" value="1"/>
</dbReference>
<feature type="transmembrane region" description="Helical" evidence="1">
    <location>
        <begin position="46"/>
        <end position="66"/>
    </location>
</feature>
<keyword evidence="3" id="KW-1185">Reference proteome</keyword>
<dbReference type="Proteomes" id="UP001562065">
    <property type="component" value="Unassembled WGS sequence"/>
</dbReference>
<comment type="caution">
    <text evidence="2">The sequence shown here is derived from an EMBL/GenBank/DDBJ whole genome shotgun (WGS) entry which is preliminary data.</text>
</comment>
<evidence type="ECO:0000313" key="3">
    <source>
        <dbReference type="Proteomes" id="UP001562065"/>
    </source>
</evidence>
<name>A0ABV4AG43_9GAMM</name>
<reference evidence="2 3" key="1">
    <citation type="submission" date="2024-07" db="EMBL/GenBank/DDBJ databases">
        <authorList>
            <person name="Ren Q."/>
        </authorList>
    </citation>
    <scope>NUCLEOTIDE SEQUENCE [LARGE SCALE GENOMIC DNA]</scope>
    <source>
        <strain evidence="2 3">REN37</strain>
    </source>
</reference>
<accession>A0ABV4AG43</accession>
<dbReference type="SUPFAM" id="SSF53474">
    <property type="entry name" value="alpha/beta-Hydrolases"/>
    <property type="match status" value="1"/>
</dbReference>
<feature type="transmembrane region" description="Helical" evidence="1">
    <location>
        <begin position="7"/>
        <end position="26"/>
    </location>
</feature>
<gene>
    <name evidence="2" type="ORF">AB5I84_00465</name>
</gene>
<organism evidence="2 3">
    <name type="scientific">Isoalcanivorax beigongshangi</name>
    <dbReference type="NCBI Taxonomy" id="3238810"/>
    <lineage>
        <taxon>Bacteria</taxon>
        <taxon>Pseudomonadati</taxon>
        <taxon>Pseudomonadota</taxon>
        <taxon>Gammaproteobacteria</taxon>
        <taxon>Oceanospirillales</taxon>
        <taxon>Alcanivoracaceae</taxon>
        <taxon>Isoalcanivorax</taxon>
    </lineage>
</organism>
<dbReference type="EMBL" id="JBGCUO010000001">
    <property type="protein sequence ID" value="MEY1660615.1"/>
    <property type="molecule type" value="Genomic_DNA"/>
</dbReference>
<sequence length="278" mass="31308">MIWLLRLLVLVLALTALQTLLFYLFWALDRRRHPPALLQPLVPWKVVRTVVLEWWAMSLMVLAAPLRFIPWRRRLRPAAGAVPVVLVHGYGGDHINFLAMQWWLRWHGFSQVHAVSYVPPVIDARRLAQQVVDHVQRIRAATGAAQVDLVCHSMGGPLTRYALQHLGLAGQVRRAVFLGSPLAGTRLSNLLPIPGAAHQLRYQSPFLSDLNRLGEPPGDCRFYAIYSDMDNFVFPADSARVAVGENIHLPYHGHCALLYSPQVLRRVVQCLDQPEPAA</sequence>
<dbReference type="Pfam" id="PF01674">
    <property type="entry name" value="Lipase_2"/>
    <property type="match status" value="1"/>
</dbReference>
<keyword evidence="1" id="KW-1133">Transmembrane helix</keyword>
<dbReference type="InterPro" id="IPR029058">
    <property type="entry name" value="AB_hydrolase_fold"/>
</dbReference>
<dbReference type="RefSeq" id="WP_369453862.1">
    <property type="nucleotide sequence ID" value="NZ_JBGCUO010000001.1"/>
</dbReference>
<proteinExistence type="predicted"/>
<dbReference type="Gene3D" id="3.40.50.1820">
    <property type="entry name" value="alpha/beta hydrolase"/>
    <property type="match status" value="1"/>
</dbReference>
<evidence type="ECO:0000256" key="1">
    <source>
        <dbReference type="SAM" id="Phobius"/>
    </source>
</evidence>
<evidence type="ECO:0000313" key="2">
    <source>
        <dbReference type="EMBL" id="MEY1660615.1"/>
    </source>
</evidence>
<dbReference type="PANTHER" id="PTHR37946:SF1">
    <property type="entry name" value="SLL1969 PROTEIN"/>
    <property type="match status" value="1"/>
</dbReference>
<keyword evidence="1" id="KW-0472">Membrane</keyword>